<feature type="region of interest" description="Disordered" evidence="1">
    <location>
        <begin position="58"/>
        <end position="85"/>
    </location>
</feature>
<dbReference type="RefSeq" id="WP_043521571.1">
    <property type="nucleotide sequence ID" value="NZ_BAABKU010000024.1"/>
</dbReference>
<evidence type="ECO:0000313" key="2">
    <source>
        <dbReference type="EMBL" id="KHD79149.1"/>
    </source>
</evidence>
<reference evidence="2 3" key="1">
    <citation type="submission" date="2014-10" db="EMBL/GenBank/DDBJ databases">
        <title>Draft genome sequence of Actinoplanes utahensis NRRL 12052.</title>
        <authorList>
            <person name="Velasco-Bucheli B."/>
            <person name="del Cerro C."/>
            <person name="Hormigo D."/>
            <person name="Garcia J.L."/>
            <person name="Acebal C."/>
            <person name="Arroyo M."/>
            <person name="de la Mata I."/>
        </authorList>
    </citation>
    <scope>NUCLEOTIDE SEQUENCE [LARGE SCALE GENOMIC DNA]</scope>
    <source>
        <strain evidence="2 3">NRRL 12052</strain>
    </source>
</reference>
<organism evidence="2 3">
    <name type="scientific">Actinoplanes utahensis</name>
    <dbReference type="NCBI Taxonomy" id="1869"/>
    <lineage>
        <taxon>Bacteria</taxon>
        <taxon>Bacillati</taxon>
        <taxon>Actinomycetota</taxon>
        <taxon>Actinomycetes</taxon>
        <taxon>Micromonosporales</taxon>
        <taxon>Micromonosporaceae</taxon>
        <taxon>Actinoplanes</taxon>
    </lineage>
</organism>
<feature type="region of interest" description="Disordered" evidence="1">
    <location>
        <begin position="1"/>
        <end position="23"/>
    </location>
</feature>
<protein>
    <submittedName>
        <fullName evidence="2">Uncharacterized protein</fullName>
    </submittedName>
</protein>
<dbReference type="InterPro" id="IPR045999">
    <property type="entry name" value="DUF5955"/>
</dbReference>
<dbReference type="EMBL" id="JRTT01000001">
    <property type="protein sequence ID" value="KHD79149.1"/>
    <property type="molecule type" value="Genomic_DNA"/>
</dbReference>
<sequence length="118" mass="12839">MTDHLSIGGSSFGPNAVGHGARAEQRDVAIHTTTAGDDRFAAALAELRRQFAQHRAEIPESDWVERDLKNLERSAQEPDPDPQNLRDTIKRIAGRVAMSAPVISAVNDVRQLIEAMAG</sequence>
<dbReference type="OrthoDB" id="9966213at2"/>
<accession>A0A0A6UXI8</accession>
<name>A0A0A6UXI8_ACTUT</name>
<comment type="caution">
    <text evidence="2">The sequence shown here is derived from an EMBL/GenBank/DDBJ whole genome shotgun (WGS) entry which is preliminary data.</text>
</comment>
<feature type="compositionally biased region" description="Basic and acidic residues" evidence="1">
    <location>
        <begin position="58"/>
        <end position="76"/>
    </location>
</feature>
<evidence type="ECO:0000256" key="1">
    <source>
        <dbReference type="SAM" id="MobiDB-lite"/>
    </source>
</evidence>
<dbReference type="Proteomes" id="UP000054537">
    <property type="component" value="Unassembled WGS sequence"/>
</dbReference>
<evidence type="ECO:0000313" key="3">
    <source>
        <dbReference type="Proteomes" id="UP000054537"/>
    </source>
</evidence>
<dbReference type="Pfam" id="PF19380">
    <property type="entry name" value="DUF5955"/>
    <property type="match status" value="1"/>
</dbReference>
<gene>
    <name evidence="2" type="ORF">MB27_00490</name>
</gene>
<keyword evidence="3" id="KW-1185">Reference proteome</keyword>
<proteinExistence type="predicted"/>
<dbReference type="AlphaFoldDB" id="A0A0A6UXI8"/>